<feature type="region of interest" description="Disordered" evidence="14">
    <location>
        <begin position="1"/>
        <end position="48"/>
    </location>
</feature>
<evidence type="ECO:0000256" key="14">
    <source>
        <dbReference type="SAM" id="MobiDB-lite"/>
    </source>
</evidence>
<dbReference type="GO" id="GO:0098703">
    <property type="term" value="P:calcium ion import across plasma membrane"/>
    <property type="evidence" value="ECO:0007669"/>
    <property type="project" value="TreeGrafter"/>
</dbReference>
<sequence length="391" mass="44589">FEKEAEEEEKGIIHEERLEEEEKELKVVEERDDGGGDDEDDADDGSSDTSVLVVPYPELVPVVFFCLKQTTCPRSLCIRMVCSPYPLNPRVSMMVILLNCVTLGMYQPCENIDCSSDRCQILQAFDAFIYIFFAMEMVIKMVALGIFGRRCYLGDTWNRLDFFIVMAGMVEYSLDLQNINFTAIRTVRVLRPLKAINRVPSMRILVNLLLDTLPMLGNVLLLCFFVFFIFGIIGVQLWAGLLRNRCYPEENFTLTTGIGLPRPYYMADEDDERPFICSLPVDNGIMSCSDVPARREGGRACCLDKEDVVVSVAGLCVNWNQYYTRCHTGSSNPHKGAINFDNIAYAWIVIFQVITLEGWVEIMYYVMDAHSFYNFIYFILLIIVSLVSTLV</sequence>
<dbReference type="InterPro" id="IPR005821">
    <property type="entry name" value="Ion_trans_dom"/>
</dbReference>
<dbReference type="Proteomes" id="UP000242638">
    <property type="component" value="Unassembled WGS sequence"/>
</dbReference>
<evidence type="ECO:0000256" key="12">
    <source>
        <dbReference type="ARBA" id="ARBA00023180"/>
    </source>
</evidence>
<evidence type="ECO:0000256" key="3">
    <source>
        <dbReference type="ARBA" id="ARBA00022568"/>
    </source>
</evidence>
<keyword evidence="18" id="KW-1185">Reference proteome</keyword>
<evidence type="ECO:0000256" key="11">
    <source>
        <dbReference type="ARBA" id="ARBA00023136"/>
    </source>
</evidence>
<keyword evidence="12" id="KW-0325">Glycoprotein</keyword>
<dbReference type="InterPro" id="IPR050599">
    <property type="entry name" value="VDCC_alpha-1_subunit"/>
</dbReference>
<organism evidence="17 18">
    <name type="scientific">Poecilia reticulata</name>
    <name type="common">Guppy</name>
    <name type="synonym">Acanthophacelus reticulatus</name>
    <dbReference type="NCBI Taxonomy" id="8081"/>
    <lineage>
        <taxon>Eukaryota</taxon>
        <taxon>Metazoa</taxon>
        <taxon>Chordata</taxon>
        <taxon>Craniata</taxon>
        <taxon>Vertebrata</taxon>
        <taxon>Euteleostomi</taxon>
        <taxon>Actinopterygii</taxon>
        <taxon>Neopterygii</taxon>
        <taxon>Teleostei</taxon>
        <taxon>Neoteleostei</taxon>
        <taxon>Acanthomorphata</taxon>
        <taxon>Ovalentaria</taxon>
        <taxon>Atherinomorphae</taxon>
        <taxon>Cyprinodontiformes</taxon>
        <taxon>Poeciliidae</taxon>
        <taxon>Poeciliinae</taxon>
        <taxon>Poecilia</taxon>
    </lineage>
</organism>
<dbReference type="GeneTree" id="ENSGT00940000158594"/>
<keyword evidence="9 15" id="KW-1133">Transmembrane helix</keyword>
<proteinExistence type="predicted"/>
<comment type="subcellular location">
    <subcellularLocation>
        <location evidence="1">Membrane</location>
        <topology evidence="1">Multi-pass membrane protein</topology>
    </subcellularLocation>
</comment>
<evidence type="ECO:0000256" key="4">
    <source>
        <dbReference type="ARBA" id="ARBA00022673"/>
    </source>
</evidence>
<evidence type="ECO:0000259" key="16">
    <source>
        <dbReference type="Pfam" id="PF00520"/>
    </source>
</evidence>
<evidence type="ECO:0000256" key="10">
    <source>
        <dbReference type="ARBA" id="ARBA00023065"/>
    </source>
</evidence>
<dbReference type="GO" id="GO:0008331">
    <property type="term" value="F:high voltage-gated calcium channel activity"/>
    <property type="evidence" value="ECO:0007669"/>
    <property type="project" value="TreeGrafter"/>
</dbReference>
<keyword evidence="4" id="KW-0107">Calcium channel</keyword>
<evidence type="ECO:0000256" key="2">
    <source>
        <dbReference type="ARBA" id="ARBA00022448"/>
    </source>
</evidence>
<evidence type="ECO:0000256" key="5">
    <source>
        <dbReference type="ARBA" id="ARBA00022692"/>
    </source>
</evidence>
<reference evidence="17" key="3">
    <citation type="submission" date="2025-09" db="UniProtKB">
        <authorList>
            <consortium name="Ensembl"/>
        </authorList>
    </citation>
    <scope>IDENTIFICATION</scope>
    <source>
        <strain evidence="17">Guanapo</strain>
    </source>
</reference>
<dbReference type="InterPro" id="IPR005445">
    <property type="entry name" value="VDCC_T_a1"/>
</dbReference>
<keyword evidence="7" id="KW-0106">Calcium</keyword>
<evidence type="ECO:0000313" key="18">
    <source>
        <dbReference type="Proteomes" id="UP000242638"/>
    </source>
</evidence>
<keyword evidence="2" id="KW-0813">Transport</keyword>
<keyword evidence="5 15" id="KW-0812">Transmembrane</keyword>
<dbReference type="AlphaFoldDB" id="A0A3P9MS68"/>
<keyword evidence="10" id="KW-0406">Ion transport</keyword>
<dbReference type="STRING" id="8081.ENSPREP00000000202"/>
<feature type="transmembrane region" description="Helical" evidence="15">
    <location>
        <begin position="372"/>
        <end position="390"/>
    </location>
</feature>
<keyword evidence="3" id="KW-0109">Calcium transport</keyword>
<feature type="transmembrane region" description="Helical" evidence="15">
    <location>
        <begin position="215"/>
        <end position="239"/>
    </location>
</feature>
<reference evidence="18" key="1">
    <citation type="submission" date="2013-11" db="EMBL/GenBank/DDBJ databases">
        <title>The genomic landscape of the Guanapo guppy.</title>
        <authorList>
            <person name="Kuenstner A."/>
            <person name="Dreyer C."/>
        </authorList>
    </citation>
    <scope>NUCLEOTIDE SEQUENCE</scope>
    <source>
        <strain evidence="18">Guanapo</strain>
    </source>
</reference>
<evidence type="ECO:0000256" key="13">
    <source>
        <dbReference type="ARBA" id="ARBA00023303"/>
    </source>
</evidence>
<keyword evidence="8" id="KW-0851">Voltage-gated channel</keyword>
<dbReference type="Pfam" id="PF00520">
    <property type="entry name" value="Ion_trans"/>
    <property type="match status" value="1"/>
</dbReference>
<evidence type="ECO:0000256" key="6">
    <source>
        <dbReference type="ARBA" id="ARBA00022737"/>
    </source>
</evidence>
<dbReference type="Ensembl" id="ENSPRET00000000226.1">
    <property type="protein sequence ID" value="ENSPREP00000000202.1"/>
    <property type="gene ID" value="ENSPREG00000000169.1"/>
</dbReference>
<keyword evidence="13" id="KW-0407">Ion channel</keyword>
<dbReference type="InterPro" id="IPR027359">
    <property type="entry name" value="Volt_channel_dom_sf"/>
</dbReference>
<evidence type="ECO:0000256" key="7">
    <source>
        <dbReference type="ARBA" id="ARBA00022837"/>
    </source>
</evidence>
<dbReference type="PANTHER" id="PTHR45628">
    <property type="entry name" value="VOLTAGE-DEPENDENT CALCIUM CHANNEL TYPE A SUBUNIT ALPHA-1"/>
    <property type="match status" value="1"/>
</dbReference>
<accession>A0A3P9MS68</accession>
<feature type="domain" description="Ion transport" evidence="16">
    <location>
        <begin position="92"/>
        <end position="387"/>
    </location>
</feature>
<dbReference type="PANTHER" id="PTHR45628:SF39">
    <property type="entry name" value="VOLTAGE-DEPENDENT T-TYPE CALCIUM CHANNEL SUBUNIT ALPHA-1I"/>
    <property type="match status" value="1"/>
</dbReference>
<dbReference type="Gene3D" id="1.10.287.70">
    <property type="match status" value="1"/>
</dbReference>
<evidence type="ECO:0000256" key="1">
    <source>
        <dbReference type="ARBA" id="ARBA00004141"/>
    </source>
</evidence>
<feature type="compositionally biased region" description="Acidic residues" evidence="14">
    <location>
        <begin position="30"/>
        <end position="46"/>
    </location>
</feature>
<dbReference type="PRINTS" id="PR01629">
    <property type="entry name" value="TVDCCALPHA1"/>
</dbReference>
<evidence type="ECO:0000256" key="15">
    <source>
        <dbReference type="SAM" id="Phobius"/>
    </source>
</evidence>
<keyword evidence="6" id="KW-0677">Repeat</keyword>
<feature type="transmembrane region" description="Helical" evidence="15">
    <location>
        <begin position="127"/>
        <end position="147"/>
    </location>
</feature>
<protein>
    <recommendedName>
        <fullName evidence="16">Ion transport domain-containing protein</fullName>
    </recommendedName>
</protein>
<feature type="transmembrane region" description="Helical" evidence="15">
    <location>
        <begin position="344"/>
        <end position="366"/>
    </location>
</feature>
<dbReference type="FunFam" id="1.20.120.350:FF:000012">
    <property type="entry name" value="Voltage-dependent T-type calcium channel subunit alpha"/>
    <property type="match status" value="1"/>
</dbReference>
<name>A0A3P9MS68_POERE</name>
<dbReference type="OMA" id="IVHEERI"/>
<dbReference type="SUPFAM" id="SSF81324">
    <property type="entry name" value="Voltage-gated potassium channels"/>
    <property type="match status" value="1"/>
</dbReference>
<evidence type="ECO:0000256" key="9">
    <source>
        <dbReference type="ARBA" id="ARBA00022989"/>
    </source>
</evidence>
<evidence type="ECO:0000313" key="17">
    <source>
        <dbReference type="Ensembl" id="ENSPREP00000000202.1"/>
    </source>
</evidence>
<evidence type="ECO:0000256" key="8">
    <source>
        <dbReference type="ARBA" id="ARBA00022882"/>
    </source>
</evidence>
<dbReference type="GO" id="GO:0005891">
    <property type="term" value="C:voltage-gated calcium channel complex"/>
    <property type="evidence" value="ECO:0007669"/>
    <property type="project" value="InterPro"/>
</dbReference>
<dbReference type="Gene3D" id="1.20.120.350">
    <property type="entry name" value="Voltage-gated potassium channels. Chain C"/>
    <property type="match status" value="1"/>
</dbReference>
<reference evidence="17" key="2">
    <citation type="submission" date="2025-08" db="UniProtKB">
        <authorList>
            <consortium name="Ensembl"/>
        </authorList>
    </citation>
    <scope>IDENTIFICATION</scope>
    <source>
        <strain evidence="17">Guanapo</strain>
    </source>
</reference>
<keyword evidence="11 15" id="KW-0472">Membrane</keyword>